<gene>
    <name evidence="1" type="ORF">EV666_107122</name>
</gene>
<comment type="caution">
    <text evidence="1">The sequence shown here is derived from an EMBL/GenBank/DDBJ whole genome shotgun (WGS) entry which is preliminary data.</text>
</comment>
<evidence type="ECO:0000313" key="2">
    <source>
        <dbReference type="Proteomes" id="UP000294881"/>
    </source>
</evidence>
<proteinExistence type="predicted"/>
<evidence type="ECO:0000313" key="1">
    <source>
        <dbReference type="EMBL" id="TCO13095.1"/>
    </source>
</evidence>
<reference evidence="1 2" key="1">
    <citation type="submission" date="2019-03" db="EMBL/GenBank/DDBJ databases">
        <title>Genomic Encyclopedia of Type Strains, Phase IV (KMG-IV): sequencing the most valuable type-strain genomes for metagenomic binning, comparative biology and taxonomic classification.</title>
        <authorList>
            <person name="Goeker M."/>
        </authorList>
    </citation>
    <scope>NUCLEOTIDE SEQUENCE [LARGE SCALE GENOMIC DNA]</scope>
    <source>
        <strain evidence="1 2">DSM 22958</strain>
    </source>
</reference>
<keyword evidence="2" id="KW-1185">Reference proteome</keyword>
<dbReference type="RefSeq" id="WP_132006844.1">
    <property type="nucleotide sequence ID" value="NZ_JBHUNN010000001.1"/>
</dbReference>
<organism evidence="1 2">
    <name type="scientific">Camelimonas lactis</name>
    <dbReference type="NCBI Taxonomy" id="659006"/>
    <lineage>
        <taxon>Bacteria</taxon>
        <taxon>Pseudomonadati</taxon>
        <taxon>Pseudomonadota</taxon>
        <taxon>Alphaproteobacteria</taxon>
        <taxon>Hyphomicrobiales</taxon>
        <taxon>Chelatococcaceae</taxon>
        <taxon>Camelimonas</taxon>
    </lineage>
</organism>
<dbReference type="Proteomes" id="UP000294881">
    <property type="component" value="Unassembled WGS sequence"/>
</dbReference>
<sequence length="136" mass="14969">MIRTRLSILSIMLLLMVGIIFPSAQYLAPAMAHAGTVERVAAAPPAQDIRPLMNVGRIMGAASFSSRIQVLEKTRGDIPERYVESRHYCPDPGGPDLIFYLPAPAITPVVFQALASQPQSRRPSGFQYPQERPPRV</sequence>
<protein>
    <submittedName>
        <fullName evidence="1">Uncharacterized protein</fullName>
    </submittedName>
</protein>
<accession>A0A4R2GSS6</accession>
<dbReference type="EMBL" id="SLWL01000007">
    <property type="protein sequence ID" value="TCO13095.1"/>
    <property type="molecule type" value="Genomic_DNA"/>
</dbReference>
<dbReference type="AlphaFoldDB" id="A0A4R2GSS6"/>
<name>A0A4R2GSS6_9HYPH</name>